<dbReference type="NCBIfam" id="TIGR00159">
    <property type="entry name" value="diadenylate cyclase CdaA"/>
    <property type="match status" value="1"/>
</dbReference>
<evidence type="ECO:0000256" key="2">
    <source>
        <dbReference type="ARBA" id="ARBA00022475"/>
    </source>
</evidence>
<feature type="domain" description="DAC" evidence="11">
    <location>
        <begin position="84"/>
        <end position="256"/>
    </location>
</feature>
<name>A0A6S6TIH5_9BACT</name>
<evidence type="ECO:0000256" key="4">
    <source>
        <dbReference type="ARBA" id="ARBA00022692"/>
    </source>
</evidence>
<proteinExistence type="inferred from homology"/>
<dbReference type="PIRSF" id="PIRSF004793">
    <property type="entry name" value="UCP004793"/>
    <property type="match status" value="1"/>
</dbReference>
<dbReference type="HAMAP" id="MF_01499">
    <property type="entry name" value="DacA"/>
    <property type="match status" value="1"/>
</dbReference>
<gene>
    <name evidence="10" type="primary">dacA</name>
    <name evidence="12" type="ORF">HELGO_WM16909</name>
</gene>
<dbReference type="Pfam" id="PF19293">
    <property type="entry name" value="CdaA_N"/>
    <property type="match status" value="1"/>
</dbReference>
<keyword evidence="9 10" id="KW-0472">Membrane</keyword>
<sequence>MLYLIQIGFFTISFWDILDIFIVGYLLFQIYNLLKGSLGFNIFIGLVLVYIAWRVVSVLEMPLLSSILGQFVSVGMIALLVLFQPEVRRFLLFVGQGSLQTRFKFLQRFFKQNQLSEDQKLLKIKTIKSIIKAIESMAATKTGALMVFSSASNLEGLYSSGVMVNADISAQLILSIFQKESPLHDGAVIIRGQKIIAASCVLPVSDRPNIPQRLGLRHRAAVGISENTNIMVFVISEETGNVSYARGGEIIEKITSNKVKQLLERILFVA</sequence>
<dbReference type="Pfam" id="PF02457">
    <property type="entry name" value="DAC"/>
    <property type="match status" value="1"/>
</dbReference>
<keyword evidence="4 10" id="KW-0812">Transmembrane</keyword>
<reference evidence="12" key="1">
    <citation type="submission" date="2020-01" db="EMBL/GenBank/DDBJ databases">
        <authorList>
            <person name="Meier V. D."/>
            <person name="Meier V D."/>
        </authorList>
    </citation>
    <scope>NUCLEOTIDE SEQUENCE</scope>
    <source>
        <strain evidence="12">HLG_WM_MAG_10</strain>
    </source>
</reference>
<evidence type="ECO:0000256" key="3">
    <source>
        <dbReference type="ARBA" id="ARBA00022679"/>
    </source>
</evidence>
<dbReference type="AlphaFoldDB" id="A0A6S6TIH5"/>
<dbReference type="SUPFAM" id="SSF143597">
    <property type="entry name" value="YojJ-like"/>
    <property type="match status" value="1"/>
</dbReference>
<evidence type="ECO:0000313" key="12">
    <source>
        <dbReference type="EMBL" id="CAA6816250.1"/>
    </source>
</evidence>
<dbReference type="GO" id="GO:0006171">
    <property type="term" value="P:cAMP biosynthetic process"/>
    <property type="evidence" value="ECO:0007669"/>
    <property type="project" value="InterPro"/>
</dbReference>
<dbReference type="EMBL" id="CACVAQ010000235">
    <property type="protein sequence ID" value="CAA6816250.1"/>
    <property type="molecule type" value="Genomic_DNA"/>
</dbReference>
<dbReference type="PANTHER" id="PTHR34185:SF1">
    <property type="entry name" value="DIADENYLATE CYCLASE"/>
    <property type="match status" value="1"/>
</dbReference>
<evidence type="ECO:0000256" key="1">
    <source>
        <dbReference type="ARBA" id="ARBA00000877"/>
    </source>
</evidence>
<evidence type="ECO:0000256" key="9">
    <source>
        <dbReference type="ARBA" id="ARBA00023136"/>
    </source>
</evidence>
<dbReference type="EC" id="2.7.7.85" evidence="10"/>
<dbReference type="InterPro" id="IPR036888">
    <property type="entry name" value="DNA_integrity_DisA_N_sf"/>
</dbReference>
<dbReference type="InterPro" id="IPR045585">
    <property type="entry name" value="CdaA_N"/>
</dbReference>
<dbReference type="GO" id="GO:0005524">
    <property type="term" value="F:ATP binding"/>
    <property type="evidence" value="ECO:0007669"/>
    <property type="project" value="UniProtKB-UniRule"/>
</dbReference>
<keyword evidence="5 10" id="KW-0548">Nucleotidyltransferase</keyword>
<keyword evidence="6 10" id="KW-0547">Nucleotide-binding</keyword>
<comment type="function">
    <text evidence="10">Catalyzes the condensation of 2 ATP molecules into cyclic di-AMP (c-di-AMP), a second messenger used to regulate differing processes in different bacteria.</text>
</comment>
<keyword evidence="7 10" id="KW-0067">ATP-binding</keyword>
<organism evidence="12">
    <name type="scientific">uncultured Aureispira sp</name>
    <dbReference type="NCBI Taxonomy" id="1331704"/>
    <lineage>
        <taxon>Bacteria</taxon>
        <taxon>Pseudomonadati</taxon>
        <taxon>Bacteroidota</taxon>
        <taxon>Saprospiria</taxon>
        <taxon>Saprospirales</taxon>
        <taxon>Saprospiraceae</taxon>
        <taxon>Aureispira</taxon>
        <taxon>environmental samples</taxon>
    </lineage>
</organism>
<dbReference type="Gene3D" id="3.40.1700.10">
    <property type="entry name" value="DNA integrity scanning protein, DisA, N-terminal domain"/>
    <property type="match status" value="1"/>
</dbReference>
<protein>
    <recommendedName>
        <fullName evidence="10">Diadenylate cyclase</fullName>
        <shortName evidence="10">DAC</shortName>
        <ecNumber evidence="10">2.7.7.85</ecNumber>
    </recommendedName>
    <alternativeName>
        <fullName evidence="10">Cyclic-di-AMP synthase</fullName>
        <shortName evidence="10">c-di-AMP synthase</shortName>
    </alternativeName>
</protein>
<comment type="similarity">
    <text evidence="10">Belongs to the adenylate cyclase family. DacA/CdaA subfamily.</text>
</comment>
<dbReference type="InterPro" id="IPR034701">
    <property type="entry name" value="CdaA"/>
</dbReference>
<accession>A0A6S6TIH5</accession>
<feature type="transmembrane region" description="Helical" evidence="10">
    <location>
        <begin position="63"/>
        <end position="83"/>
    </location>
</feature>
<comment type="subunit">
    <text evidence="10">Probably a homodimer.</text>
</comment>
<evidence type="ECO:0000256" key="7">
    <source>
        <dbReference type="ARBA" id="ARBA00022840"/>
    </source>
</evidence>
<dbReference type="InterPro" id="IPR014046">
    <property type="entry name" value="C-di-AMP_synthase"/>
</dbReference>
<dbReference type="PANTHER" id="PTHR34185">
    <property type="entry name" value="DIADENYLATE CYCLASE"/>
    <property type="match status" value="1"/>
</dbReference>
<evidence type="ECO:0000256" key="5">
    <source>
        <dbReference type="ARBA" id="ARBA00022695"/>
    </source>
</evidence>
<dbReference type="PROSITE" id="PS51794">
    <property type="entry name" value="DAC"/>
    <property type="match status" value="1"/>
</dbReference>
<dbReference type="GO" id="GO:0106408">
    <property type="term" value="F:diadenylate cyclase activity"/>
    <property type="evidence" value="ECO:0007669"/>
    <property type="project" value="UniProtKB-EC"/>
</dbReference>
<keyword evidence="2 10" id="KW-1003">Cell membrane</keyword>
<dbReference type="GO" id="GO:0004016">
    <property type="term" value="F:adenylate cyclase activity"/>
    <property type="evidence" value="ECO:0007669"/>
    <property type="project" value="UniProtKB-UniRule"/>
</dbReference>
<evidence type="ECO:0000256" key="10">
    <source>
        <dbReference type="HAMAP-Rule" id="MF_01499"/>
    </source>
</evidence>
<comment type="catalytic activity">
    <reaction evidence="1 10">
        <text>2 ATP = 3',3'-c-di-AMP + 2 diphosphate</text>
        <dbReference type="Rhea" id="RHEA:35655"/>
        <dbReference type="ChEBI" id="CHEBI:30616"/>
        <dbReference type="ChEBI" id="CHEBI:33019"/>
        <dbReference type="ChEBI" id="CHEBI:71500"/>
        <dbReference type="EC" id="2.7.7.85"/>
    </reaction>
</comment>
<evidence type="ECO:0000259" key="11">
    <source>
        <dbReference type="PROSITE" id="PS51794"/>
    </source>
</evidence>
<feature type="transmembrane region" description="Helical" evidence="10">
    <location>
        <begin position="40"/>
        <end position="57"/>
    </location>
</feature>
<keyword evidence="8 10" id="KW-1133">Transmembrane helix</keyword>
<evidence type="ECO:0000256" key="6">
    <source>
        <dbReference type="ARBA" id="ARBA00022741"/>
    </source>
</evidence>
<keyword evidence="3 10" id="KW-0808">Transferase</keyword>
<comment type="caution">
    <text evidence="10">Lacks conserved residue(s) required for the propagation of feature annotation.</text>
</comment>
<dbReference type="InterPro" id="IPR003390">
    <property type="entry name" value="DNA_integrity_scan_DisA_N"/>
</dbReference>
<feature type="transmembrane region" description="Helical" evidence="10">
    <location>
        <begin position="6"/>
        <end position="28"/>
    </location>
</feature>
<dbReference type="InterPro" id="IPR050338">
    <property type="entry name" value="DisA"/>
</dbReference>
<evidence type="ECO:0000256" key="8">
    <source>
        <dbReference type="ARBA" id="ARBA00022989"/>
    </source>
</evidence>